<keyword evidence="8" id="KW-1185">Reference proteome</keyword>
<dbReference type="Pfam" id="PF03931">
    <property type="entry name" value="Skp1_POZ"/>
    <property type="match status" value="1"/>
</dbReference>
<dbReference type="InterPro" id="IPR011333">
    <property type="entry name" value="SKP1/BTB/POZ_sf"/>
</dbReference>
<evidence type="ECO:0000313" key="7">
    <source>
        <dbReference type="EMBL" id="CAK7327935.1"/>
    </source>
</evidence>
<evidence type="ECO:0000256" key="1">
    <source>
        <dbReference type="ARBA" id="ARBA00004906"/>
    </source>
</evidence>
<dbReference type="Gene3D" id="3.30.710.10">
    <property type="entry name" value="Potassium Channel Kv1.1, Chain A"/>
    <property type="match status" value="1"/>
</dbReference>
<dbReference type="Proteomes" id="UP001314170">
    <property type="component" value="Unassembled WGS sequence"/>
</dbReference>
<comment type="function">
    <text evidence="4">Involved in ubiquitination and subsequent proteasomal degradation of target proteins. Together with CUL1, RBX1 and a F-box protein, it forms a SCF E3 ubiquitin ligase complex. The functional specificity of this complex depends on the type of F-box protein. In the SCF complex, it serves as an adapter that links the F-box protein to CUL1.</text>
</comment>
<dbReference type="InterPro" id="IPR016073">
    <property type="entry name" value="Skp1_comp_POZ"/>
</dbReference>
<dbReference type="GO" id="GO:0009867">
    <property type="term" value="P:jasmonic acid mediated signaling pathway"/>
    <property type="evidence" value="ECO:0007669"/>
    <property type="project" value="UniProtKB-ARBA"/>
</dbReference>
<dbReference type="SMART" id="SM00512">
    <property type="entry name" value="Skp1"/>
    <property type="match status" value="1"/>
</dbReference>
<reference evidence="7 8" key="1">
    <citation type="submission" date="2024-01" db="EMBL/GenBank/DDBJ databases">
        <authorList>
            <person name="Waweru B."/>
        </authorList>
    </citation>
    <scope>NUCLEOTIDE SEQUENCE [LARGE SCALE GENOMIC DNA]</scope>
</reference>
<dbReference type="InterPro" id="IPR016897">
    <property type="entry name" value="SKP1"/>
</dbReference>
<dbReference type="EMBL" id="CAWUPB010000871">
    <property type="protein sequence ID" value="CAK7327935.1"/>
    <property type="molecule type" value="Genomic_DNA"/>
</dbReference>
<evidence type="ECO:0000256" key="3">
    <source>
        <dbReference type="ARBA" id="ARBA00022786"/>
    </source>
</evidence>
<organism evidence="7 8">
    <name type="scientific">Dovyalis caffra</name>
    <dbReference type="NCBI Taxonomy" id="77055"/>
    <lineage>
        <taxon>Eukaryota</taxon>
        <taxon>Viridiplantae</taxon>
        <taxon>Streptophyta</taxon>
        <taxon>Embryophyta</taxon>
        <taxon>Tracheophyta</taxon>
        <taxon>Spermatophyta</taxon>
        <taxon>Magnoliopsida</taxon>
        <taxon>eudicotyledons</taxon>
        <taxon>Gunneridae</taxon>
        <taxon>Pentapetalae</taxon>
        <taxon>rosids</taxon>
        <taxon>fabids</taxon>
        <taxon>Malpighiales</taxon>
        <taxon>Salicaceae</taxon>
        <taxon>Flacourtieae</taxon>
        <taxon>Dovyalis</taxon>
    </lineage>
</organism>
<evidence type="ECO:0000256" key="2">
    <source>
        <dbReference type="ARBA" id="ARBA00009993"/>
    </source>
</evidence>
<comment type="similarity">
    <text evidence="2 4">Belongs to the SKP1 family.</text>
</comment>
<protein>
    <recommendedName>
        <fullName evidence="4">SKP1-like protein</fullName>
    </recommendedName>
</protein>
<dbReference type="PANTHER" id="PTHR11165">
    <property type="entry name" value="SKP1"/>
    <property type="match status" value="1"/>
</dbReference>
<dbReference type="InterPro" id="IPR036296">
    <property type="entry name" value="SKP1-like_dim_sf"/>
</dbReference>
<dbReference type="PIRSF" id="PIRSF028729">
    <property type="entry name" value="E3_ubiquit_lig_SCF_Skp"/>
    <property type="match status" value="1"/>
</dbReference>
<dbReference type="InterPro" id="IPR001232">
    <property type="entry name" value="SKP1-like"/>
</dbReference>
<feature type="domain" description="SKP1 component POZ" evidence="6">
    <location>
        <begin position="16"/>
        <end position="75"/>
    </location>
</feature>
<accession>A0AAV1R4K5</accession>
<evidence type="ECO:0000259" key="5">
    <source>
        <dbReference type="Pfam" id="PF01466"/>
    </source>
</evidence>
<name>A0AAV1R4K5_9ROSI</name>
<comment type="subunit">
    <text evidence="4">Part of a SCF (SKP1-cullin-F-box) protein ligase complex.</text>
</comment>
<feature type="domain" description="SKP1 component dimerisation" evidence="5">
    <location>
        <begin position="118"/>
        <end position="165"/>
    </location>
</feature>
<dbReference type="Pfam" id="PF01466">
    <property type="entry name" value="Skp1"/>
    <property type="match status" value="1"/>
</dbReference>
<comment type="pathway">
    <text evidence="1 4">Protein modification; protein ubiquitination.</text>
</comment>
<dbReference type="GO" id="GO:0006511">
    <property type="term" value="P:ubiquitin-dependent protein catabolic process"/>
    <property type="evidence" value="ECO:0007669"/>
    <property type="project" value="InterPro"/>
</dbReference>
<comment type="caution">
    <text evidence="7">The sequence shown here is derived from an EMBL/GenBank/DDBJ whole genome shotgun (WGS) entry which is preliminary data.</text>
</comment>
<dbReference type="InterPro" id="IPR016072">
    <property type="entry name" value="Skp1_comp_dimer"/>
</dbReference>
<dbReference type="GO" id="GO:0016567">
    <property type="term" value="P:protein ubiquitination"/>
    <property type="evidence" value="ECO:0007669"/>
    <property type="project" value="UniProtKB-UniRule"/>
</dbReference>
<evidence type="ECO:0000313" key="8">
    <source>
        <dbReference type="Proteomes" id="UP001314170"/>
    </source>
</evidence>
<keyword evidence="3 4" id="KW-0833">Ubl conjugation pathway</keyword>
<sequence length="172" mass="19494">MSSSAANPTATAEPTKKVLLRTSDNEIFEVEESIAMEFGTVKSFLEDSPSSTNTVPLPNVSAQELPSVIEFCREHIKMRANADDDEEKKKRYNEGFVKEKSIGELAELLLVSNYLEIKNLLEVLNQAVADRIENKSVEYVRKFFGVENDYTPEEEAKLRQEYAWAHEGVDKD</sequence>
<dbReference type="AlphaFoldDB" id="A0AAV1R4K5"/>
<evidence type="ECO:0000256" key="4">
    <source>
        <dbReference type="PIRNR" id="PIRNR028729"/>
    </source>
</evidence>
<dbReference type="SUPFAM" id="SSF54695">
    <property type="entry name" value="POZ domain"/>
    <property type="match status" value="1"/>
</dbReference>
<gene>
    <name evidence="7" type="ORF">DCAF_LOCUS5653</name>
</gene>
<proteinExistence type="inferred from homology"/>
<dbReference type="SUPFAM" id="SSF81382">
    <property type="entry name" value="Skp1 dimerisation domain-like"/>
    <property type="match status" value="1"/>
</dbReference>
<evidence type="ECO:0000259" key="6">
    <source>
        <dbReference type="Pfam" id="PF03931"/>
    </source>
</evidence>